<dbReference type="AlphaFoldDB" id="A0A7J5BQ80"/>
<proteinExistence type="predicted"/>
<organism evidence="1 2">
    <name type="scientific">Pseudoclavibacter chungangensis</name>
    <dbReference type="NCBI Taxonomy" id="587635"/>
    <lineage>
        <taxon>Bacteria</taxon>
        <taxon>Bacillati</taxon>
        <taxon>Actinomycetota</taxon>
        <taxon>Actinomycetes</taxon>
        <taxon>Micrococcales</taxon>
        <taxon>Microbacteriaceae</taxon>
        <taxon>Pseudoclavibacter</taxon>
    </lineage>
</organism>
<name>A0A7J5BQ80_9MICO</name>
<comment type="caution">
    <text evidence="1">The sequence shown here is derived from an EMBL/GenBank/DDBJ whole genome shotgun (WGS) entry which is preliminary data.</text>
</comment>
<gene>
    <name evidence="1" type="ORF">F8O01_11770</name>
</gene>
<protein>
    <submittedName>
        <fullName evidence="1">Histidine phosphatase family protein</fullName>
    </submittedName>
</protein>
<dbReference type="InterPro" id="IPR013078">
    <property type="entry name" value="His_Pase_superF_clade-1"/>
</dbReference>
<dbReference type="CDD" id="cd07067">
    <property type="entry name" value="HP_PGM_like"/>
    <property type="match status" value="1"/>
</dbReference>
<dbReference type="OrthoDB" id="3215466at2"/>
<evidence type="ECO:0000313" key="1">
    <source>
        <dbReference type="EMBL" id="KAB1655671.1"/>
    </source>
</evidence>
<dbReference type="GO" id="GO:0005737">
    <property type="term" value="C:cytoplasm"/>
    <property type="evidence" value="ECO:0007669"/>
    <property type="project" value="TreeGrafter"/>
</dbReference>
<dbReference type="SMART" id="SM00855">
    <property type="entry name" value="PGAM"/>
    <property type="match status" value="1"/>
</dbReference>
<dbReference type="Pfam" id="PF00300">
    <property type="entry name" value="His_Phos_1"/>
    <property type="match status" value="1"/>
</dbReference>
<dbReference type="Gene3D" id="3.40.50.1240">
    <property type="entry name" value="Phosphoglycerate mutase-like"/>
    <property type="match status" value="1"/>
</dbReference>
<dbReference type="PANTHER" id="PTHR48100:SF51">
    <property type="entry name" value="PHOSPHOGLYCERATE MUTASE"/>
    <property type="match status" value="1"/>
</dbReference>
<dbReference type="InterPro" id="IPR050275">
    <property type="entry name" value="PGM_Phosphatase"/>
</dbReference>
<dbReference type="Proteomes" id="UP000467240">
    <property type="component" value="Unassembled WGS sequence"/>
</dbReference>
<evidence type="ECO:0000313" key="2">
    <source>
        <dbReference type="Proteomes" id="UP000467240"/>
    </source>
</evidence>
<dbReference type="InterPro" id="IPR029033">
    <property type="entry name" value="His_PPase_superfam"/>
</dbReference>
<reference evidence="1 2" key="1">
    <citation type="submission" date="2019-09" db="EMBL/GenBank/DDBJ databases">
        <title>Phylogeny of genus Pseudoclavibacter and closely related genus.</title>
        <authorList>
            <person name="Li Y."/>
        </authorList>
    </citation>
    <scope>NUCLEOTIDE SEQUENCE [LARGE SCALE GENOMIC DNA]</scope>
    <source>
        <strain evidence="1 2">DSM 23821</strain>
    </source>
</reference>
<sequence length="215" mass="24166">MVAERVHLVRHGEVDNPNGLLYGRLPGFELSDRGHRMAKLAADDLHARNVPASRLVVSPLVRTRQSAQPIADAFGIEPVTDDRVIEPWNRFEGRRMHGRYSALRQPTNWRFLWNPLRPSWGEPYTHVRDRVRAAMVDAVEAAPGGDVIVVSHQLPIWVTHLAVVHKPLAHRPDQRRCTLSSITTLAYDPAVGFREIDYREPAAEEASDATDQGAV</sequence>
<accession>A0A7J5BQ80</accession>
<dbReference type="SUPFAM" id="SSF53254">
    <property type="entry name" value="Phosphoglycerate mutase-like"/>
    <property type="match status" value="1"/>
</dbReference>
<dbReference type="PANTHER" id="PTHR48100">
    <property type="entry name" value="BROAD-SPECIFICITY PHOSPHATASE YOR283W-RELATED"/>
    <property type="match status" value="1"/>
</dbReference>
<keyword evidence="2" id="KW-1185">Reference proteome</keyword>
<dbReference type="RefSeq" id="WP_158041058.1">
    <property type="nucleotide sequence ID" value="NZ_JACCFV010000001.1"/>
</dbReference>
<dbReference type="EMBL" id="WBJZ01000014">
    <property type="protein sequence ID" value="KAB1655671.1"/>
    <property type="molecule type" value="Genomic_DNA"/>
</dbReference>
<dbReference type="GO" id="GO:0016791">
    <property type="term" value="F:phosphatase activity"/>
    <property type="evidence" value="ECO:0007669"/>
    <property type="project" value="TreeGrafter"/>
</dbReference>